<dbReference type="SUPFAM" id="SSF50044">
    <property type="entry name" value="SH3-domain"/>
    <property type="match status" value="1"/>
</dbReference>
<reference evidence="2 3" key="1">
    <citation type="journal article" date="2022" name="G3 (Bethesda)">
        <title>Evaluating Illumina-, Nanopore-, and PacBio-based genome assembly strategies with the bald notothen, Trematomus borchgrevinki.</title>
        <authorList>
            <person name="Rayamajhi N."/>
            <person name="Cheng C.C."/>
            <person name="Catchen J.M."/>
        </authorList>
    </citation>
    <scope>NUCLEOTIDE SEQUENCE [LARGE SCALE GENOMIC DNA]</scope>
    <source>
        <strain evidence="2">AGRC-2024</strain>
    </source>
</reference>
<evidence type="ECO:0000313" key="3">
    <source>
        <dbReference type="Proteomes" id="UP001619887"/>
    </source>
</evidence>
<proteinExistence type="predicted"/>
<reference evidence="2 3" key="2">
    <citation type="journal article" date="2024" name="G3 (Bethesda)">
        <title>The genome of the cryopelagic Antarctic bald notothen, Trematomus borchgrevinki.</title>
        <authorList>
            <person name="Rayamajhi N."/>
            <person name="Rivera-Colon A.G."/>
            <person name="Minhas B.F."/>
            <person name="Cheng C.C."/>
            <person name="Catchen J.M."/>
        </authorList>
    </citation>
    <scope>NUCLEOTIDE SEQUENCE [LARGE SCALE GENOMIC DNA]</scope>
    <source>
        <strain evidence="2">AGRC-2024</strain>
    </source>
</reference>
<dbReference type="EMBL" id="JBIYXZ010002087">
    <property type="protein sequence ID" value="KAL3044988.1"/>
    <property type="molecule type" value="Genomic_DNA"/>
</dbReference>
<evidence type="ECO:0000256" key="1">
    <source>
        <dbReference type="SAM" id="MobiDB-lite"/>
    </source>
</evidence>
<dbReference type="AlphaFoldDB" id="A0ABD2FVN8"/>
<protein>
    <submittedName>
        <fullName evidence="2">Uncharacterized protein</fullName>
    </submittedName>
</protein>
<dbReference type="InterPro" id="IPR036028">
    <property type="entry name" value="SH3-like_dom_sf"/>
</dbReference>
<comment type="caution">
    <text evidence="2">The sequence shown here is derived from an EMBL/GenBank/DDBJ whole genome shotgun (WGS) entry which is preliminary data.</text>
</comment>
<keyword evidence="3" id="KW-1185">Reference proteome</keyword>
<dbReference type="Proteomes" id="UP001619887">
    <property type="component" value="Unassembled WGS sequence"/>
</dbReference>
<organism evidence="2 3">
    <name type="scientific">Pagothenia borchgrevinki</name>
    <name type="common">Bald rockcod</name>
    <name type="synonym">Trematomus borchgrevinki</name>
    <dbReference type="NCBI Taxonomy" id="8213"/>
    <lineage>
        <taxon>Eukaryota</taxon>
        <taxon>Metazoa</taxon>
        <taxon>Chordata</taxon>
        <taxon>Craniata</taxon>
        <taxon>Vertebrata</taxon>
        <taxon>Euteleostomi</taxon>
        <taxon>Actinopterygii</taxon>
        <taxon>Neopterygii</taxon>
        <taxon>Teleostei</taxon>
        <taxon>Neoteleostei</taxon>
        <taxon>Acanthomorphata</taxon>
        <taxon>Eupercaria</taxon>
        <taxon>Perciformes</taxon>
        <taxon>Notothenioidei</taxon>
        <taxon>Nototheniidae</taxon>
        <taxon>Pagothenia</taxon>
    </lineage>
</organism>
<name>A0ABD2FVN8_PAGBO</name>
<sequence length="286" mass="31301">MSSTGAGKPSLYGTSQGWDTVRRIFNPHRGSRHFSHISNLNNPSNSQHFAQVQASGYSPALHRKKNSIIFSTPGRGRGWMTEPAAPSAAALFKDRDFTASHDRQPANGPHSILVRPDSYKNNTDKPAKSVRFYTEEDSPHPRRRTSSWSPGNHVSSNYNSGPPALEVWAPSLTLGRDGPGIILKEGKAPILRKGLENITSDLNSNLHKPIMSHPSLSAVSAQFSPSRHRVTTTHLAQTDSELSLLQGEMVLVHRPRPDGRVLVTQEGSGQTGLFQSVILQALERLS</sequence>
<dbReference type="Gene3D" id="2.30.30.40">
    <property type="entry name" value="SH3 Domains"/>
    <property type="match status" value="1"/>
</dbReference>
<feature type="compositionally biased region" description="Basic and acidic residues" evidence="1">
    <location>
        <begin position="122"/>
        <end position="140"/>
    </location>
</feature>
<accession>A0ABD2FVN8</accession>
<gene>
    <name evidence="2" type="ORF">OYC64_013290</name>
</gene>
<feature type="compositionally biased region" description="Polar residues" evidence="1">
    <location>
        <begin position="146"/>
        <end position="155"/>
    </location>
</feature>
<feature type="region of interest" description="Disordered" evidence="1">
    <location>
        <begin position="99"/>
        <end position="155"/>
    </location>
</feature>
<evidence type="ECO:0000313" key="2">
    <source>
        <dbReference type="EMBL" id="KAL3044988.1"/>
    </source>
</evidence>